<evidence type="ECO:0000256" key="8">
    <source>
        <dbReference type="SAM" id="MobiDB-lite"/>
    </source>
</evidence>
<keyword evidence="3" id="KW-0808">Transferase</keyword>
<dbReference type="Proteomes" id="UP000824782">
    <property type="component" value="Unassembled WGS sequence"/>
</dbReference>
<comment type="caution">
    <text evidence="10">The sequence shown here is derived from an EMBL/GenBank/DDBJ whole genome shotgun (WGS) entry which is preliminary data.</text>
</comment>
<dbReference type="GO" id="GO:0032259">
    <property type="term" value="P:methylation"/>
    <property type="evidence" value="ECO:0007669"/>
    <property type="project" value="UniProtKB-KW"/>
</dbReference>
<accession>A0AAV6Z9D8</accession>
<feature type="region of interest" description="Disordered" evidence="8">
    <location>
        <begin position="458"/>
        <end position="500"/>
    </location>
</feature>
<feature type="domain" description="RRM" evidence="9">
    <location>
        <begin position="79"/>
        <end position="167"/>
    </location>
</feature>
<dbReference type="SUPFAM" id="SSF54928">
    <property type="entry name" value="RNA-binding domain, RBD"/>
    <property type="match status" value="1"/>
</dbReference>
<sequence>MEPEGESHRAAGFQWRSYKLLLDPALRKATQKVYRYDGVHFNITDGPFLPVGDVRDPRQHRLWSKPRDITLPVPKFKFDEFYVGQLPQKEVTFAYLNDNVRELFLKEMCRKFGDVEDVEILLHPKTRKHLGLAKVLFSSSRSARDTVTHLHNTSVMGNIIHAELDLRGQQRQKYYDLIVNGSYNPQTVPTTSRWGQERPPEPVDCRRRPSTDTTYVPGNGTPSSQDVGSSTYSQYTPSLSSSQGTPYTPRAGTPFSQDSAYSSRQGTPSHSSSQETSGYKSRRHENSAGDSYSRRSGHHYSPATSSSSTSSSQHDSSHRRYRHQHRSSPQSYRSRHRKPPPPTEEPPLHRFPGTPPLPTPPPLPPDEPLPDRDYRMAHPPLPPSPPSSSVPYPPPPPSEGWEPPPPPPPLPACSPPPSPARSCSPLPDGISESLPFTQHSSSLDSRIEALLKEQRSKFSFLPSDDEDEGVAESAGQESAVHVEAPPQVHGPYTPPPPASFEDVSAEAILRFGDLGRTANGQER</sequence>
<feature type="compositionally biased region" description="Basic and acidic residues" evidence="8">
    <location>
        <begin position="195"/>
        <end position="210"/>
    </location>
</feature>
<evidence type="ECO:0000313" key="10">
    <source>
        <dbReference type="EMBL" id="KAG8545782.1"/>
    </source>
</evidence>
<organism evidence="10 11">
    <name type="scientific">Engystomops pustulosus</name>
    <name type="common">Tungara frog</name>
    <name type="synonym">Physalaemus pustulosus</name>
    <dbReference type="NCBI Taxonomy" id="76066"/>
    <lineage>
        <taxon>Eukaryota</taxon>
        <taxon>Metazoa</taxon>
        <taxon>Chordata</taxon>
        <taxon>Craniata</taxon>
        <taxon>Vertebrata</taxon>
        <taxon>Euteleostomi</taxon>
        <taxon>Amphibia</taxon>
        <taxon>Batrachia</taxon>
        <taxon>Anura</taxon>
        <taxon>Neobatrachia</taxon>
        <taxon>Hyloidea</taxon>
        <taxon>Leptodactylidae</taxon>
        <taxon>Leiuperinae</taxon>
        <taxon>Engystomops</taxon>
    </lineage>
</organism>
<dbReference type="PANTHER" id="PTHR45814">
    <property type="entry name" value="HISTONE-LYSINE N-METHYLTRANSFERASE SETD1"/>
    <property type="match status" value="1"/>
</dbReference>
<dbReference type="PROSITE" id="PS50102">
    <property type="entry name" value="RRM"/>
    <property type="match status" value="1"/>
</dbReference>
<dbReference type="GO" id="GO:0048188">
    <property type="term" value="C:Set1C/COMPASS complex"/>
    <property type="evidence" value="ECO:0007669"/>
    <property type="project" value="TreeGrafter"/>
</dbReference>
<reference evidence="10" key="1">
    <citation type="thesis" date="2020" institute="ProQuest LLC" country="789 East Eisenhower Parkway, Ann Arbor, MI, USA">
        <title>Comparative Genomics and Chromosome Evolution.</title>
        <authorList>
            <person name="Mudd A.B."/>
        </authorList>
    </citation>
    <scope>NUCLEOTIDE SEQUENCE</scope>
    <source>
        <strain evidence="10">237g6f4</strain>
        <tissue evidence="10">Blood</tissue>
    </source>
</reference>
<dbReference type="SMART" id="SM00360">
    <property type="entry name" value="RRM"/>
    <property type="match status" value="1"/>
</dbReference>
<dbReference type="PANTHER" id="PTHR45814:SF3">
    <property type="entry name" value="HISTONE-LYSINE N-METHYLTRANSFERASE SETD1A"/>
    <property type="match status" value="1"/>
</dbReference>
<keyword evidence="6" id="KW-0539">Nucleus</keyword>
<evidence type="ECO:0000313" key="11">
    <source>
        <dbReference type="Proteomes" id="UP000824782"/>
    </source>
</evidence>
<dbReference type="InterPro" id="IPR044570">
    <property type="entry name" value="Set1-like"/>
</dbReference>
<dbReference type="EMBL" id="WNYA01001431">
    <property type="protein sequence ID" value="KAG8545782.1"/>
    <property type="molecule type" value="Genomic_DNA"/>
</dbReference>
<evidence type="ECO:0000259" key="9">
    <source>
        <dbReference type="PROSITE" id="PS50102"/>
    </source>
</evidence>
<protein>
    <recommendedName>
        <fullName evidence="9">RRM domain-containing protein</fullName>
    </recommendedName>
</protein>
<dbReference type="AlphaFoldDB" id="A0AAV6Z9D8"/>
<feature type="compositionally biased region" description="Pro residues" evidence="8">
    <location>
        <begin position="379"/>
        <end position="419"/>
    </location>
</feature>
<dbReference type="GO" id="GO:0042800">
    <property type="term" value="F:histone H3K4 methyltransferase activity"/>
    <property type="evidence" value="ECO:0007669"/>
    <property type="project" value="InterPro"/>
</dbReference>
<name>A0AAV6Z9D8_ENGPU</name>
<dbReference type="FunFam" id="3.30.70.330:FF:000178">
    <property type="entry name" value="Histone-lysine N-methyltransferase"/>
    <property type="match status" value="1"/>
</dbReference>
<feature type="region of interest" description="Disordered" evidence="8">
    <location>
        <begin position="186"/>
        <end position="442"/>
    </location>
</feature>
<dbReference type="GO" id="GO:0003723">
    <property type="term" value="F:RNA binding"/>
    <property type="evidence" value="ECO:0007669"/>
    <property type="project" value="UniProtKB-UniRule"/>
</dbReference>
<evidence type="ECO:0000256" key="3">
    <source>
        <dbReference type="ARBA" id="ARBA00022679"/>
    </source>
</evidence>
<feature type="compositionally biased region" description="Low complexity" evidence="8">
    <location>
        <begin position="299"/>
        <end position="314"/>
    </location>
</feature>
<feature type="compositionally biased region" description="Pro residues" evidence="8">
    <location>
        <begin position="353"/>
        <end position="367"/>
    </location>
</feature>
<dbReference type="Gene3D" id="3.30.70.330">
    <property type="match status" value="1"/>
</dbReference>
<keyword evidence="11" id="KW-1185">Reference proteome</keyword>
<evidence type="ECO:0000256" key="5">
    <source>
        <dbReference type="ARBA" id="ARBA00022853"/>
    </source>
</evidence>
<evidence type="ECO:0000256" key="7">
    <source>
        <dbReference type="PROSITE-ProRule" id="PRU00176"/>
    </source>
</evidence>
<dbReference type="InterPro" id="IPR035979">
    <property type="entry name" value="RBD_domain_sf"/>
</dbReference>
<evidence type="ECO:0000256" key="6">
    <source>
        <dbReference type="ARBA" id="ARBA00023242"/>
    </source>
</evidence>
<dbReference type="Pfam" id="PF00076">
    <property type="entry name" value="RRM_1"/>
    <property type="match status" value="1"/>
</dbReference>
<dbReference type="InterPro" id="IPR000504">
    <property type="entry name" value="RRM_dom"/>
</dbReference>
<evidence type="ECO:0000256" key="4">
    <source>
        <dbReference type="ARBA" id="ARBA00022691"/>
    </source>
</evidence>
<feature type="compositionally biased region" description="Polar residues" evidence="8">
    <location>
        <begin position="211"/>
        <end position="246"/>
    </location>
</feature>
<keyword evidence="7" id="KW-0694">RNA-binding</keyword>
<comment type="subcellular location">
    <subcellularLocation>
        <location evidence="1">Nucleus</location>
    </subcellularLocation>
</comment>
<feature type="non-terminal residue" evidence="10">
    <location>
        <position position="523"/>
    </location>
</feature>
<keyword evidence="4" id="KW-0949">S-adenosyl-L-methionine</keyword>
<dbReference type="InterPro" id="IPR012677">
    <property type="entry name" value="Nucleotide-bd_a/b_plait_sf"/>
</dbReference>
<feature type="compositionally biased region" description="Polar residues" evidence="8">
    <location>
        <begin position="254"/>
        <end position="279"/>
    </location>
</feature>
<evidence type="ECO:0000256" key="2">
    <source>
        <dbReference type="ARBA" id="ARBA00022603"/>
    </source>
</evidence>
<evidence type="ECO:0000256" key="1">
    <source>
        <dbReference type="ARBA" id="ARBA00004123"/>
    </source>
</evidence>
<proteinExistence type="predicted"/>
<keyword evidence="2" id="KW-0489">Methyltransferase</keyword>
<feature type="compositionally biased region" description="Basic residues" evidence="8">
    <location>
        <begin position="317"/>
        <end position="326"/>
    </location>
</feature>
<keyword evidence="5" id="KW-0156">Chromatin regulator</keyword>
<gene>
    <name evidence="10" type="ORF">GDO81_020331</name>
</gene>